<dbReference type="PANTHER" id="PTHR32060:SF30">
    <property type="entry name" value="CARBOXY-TERMINAL PROCESSING PROTEASE CTPA"/>
    <property type="match status" value="1"/>
</dbReference>
<proteinExistence type="inferred from homology"/>
<keyword evidence="2 5" id="KW-0645">Protease</keyword>
<dbReference type="FunFam" id="2.30.42.10:FF:000063">
    <property type="entry name" value="Peptidase, S41 family"/>
    <property type="match status" value="1"/>
</dbReference>
<keyword evidence="8" id="KW-1185">Reference proteome</keyword>
<organism evidence="7 8">
    <name type="scientific">Natronospirillum operosum</name>
    <dbReference type="NCBI Taxonomy" id="2759953"/>
    <lineage>
        <taxon>Bacteria</taxon>
        <taxon>Pseudomonadati</taxon>
        <taxon>Pseudomonadota</taxon>
        <taxon>Gammaproteobacteria</taxon>
        <taxon>Oceanospirillales</taxon>
        <taxon>Natronospirillaceae</taxon>
        <taxon>Natronospirillum</taxon>
    </lineage>
</organism>
<accession>A0A4Z0W722</accession>
<dbReference type="SMART" id="SM00245">
    <property type="entry name" value="TSPc"/>
    <property type="match status" value="1"/>
</dbReference>
<dbReference type="InterPro" id="IPR005151">
    <property type="entry name" value="Tail-specific_protease"/>
</dbReference>
<dbReference type="InterPro" id="IPR029045">
    <property type="entry name" value="ClpP/crotonase-like_dom_sf"/>
</dbReference>
<dbReference type="OrthoDB" id="9812068at2"/>
<dbReference type="SUPFAM" id="SSF52096">
    <property type="entry name" value="ClpP/crotonase"/>
    <property type="match status" value="1"/>
</dbReference>
<keyword evidence="4 5" id="KW-0720">Serine protease</keyword>
<dbReference type="InterPro" id="IPR004447">
    <property type="entry name" value="Peptidase_S41A"/>
</dbReference>
<dbReference type="Proteomes" id="UP000297475">
    <property type="component" value="Unassembled WGS sequence"/>
</dbReference>
<feature type="domain" description="PDZ" evidence="6">
    <location>
        <begin position="92"/>
        <end position="160"/>
    </location>
</feature>
<comment type="caution">
    <text evidence="7">The sequence shown here is derived from an EMBL/GenBank/DDBJ whole genome shotgun (WGS) entry which is preliminary data.</text>
</comment>
<comment type="similarity">
    <text evidence="1 5">Belongs to the peptidase S41A family.</text>
</comment>
<gene>
    <name evidence="7" type="ORF">E4656_12860</name>
</gene>
<dbReference type="FunFam" id="3.90.226.10:FF:000029">
    <property type="entry name" value="Peptidase, S41 family"/>
    <property type="match status" value="1"/>
</dbReference>
<dbReference type="AlphaFoldDB" id="A0A4Z0W722"/>
<reference evidence="7 8" key="1">
    <citation type="submission" date="2019-04" db="EMBL/GenBank/DDBJ databases">
        <title>Natronospirillum operosus gen. nov., sp. nov., a haloalkaliphilic satellite isolated from decaying biomass of laboratory culture of cyanobacterium Geitlerinema sp. and proposal of Natronospirillaceae fam. nov. and Saccharospirillaceae fam. nov.</title>
        <authorList>
            <person name="Kevbrin V."/>
            <person name="Boltyanskaya Y."/>
            <person name="Koziaeva V."/>
            <person name="Grouzdev D.S."/>
            <person name="Park M."/>
            <person name="Cho J."/>
        </authorList>
    </citation>
    <scope>NUCLEOTIDE SEQUENCE [LARGE SCALE GENOMIC DNA]</scope>
    <source>
        <strain evidence="7 8">G-116</strain>
    </source>
</reference>
<dbReference type="Gene3D" id="2.30.42.10">
    <property type="match status" value="1"/>
</dbReference>
<dbReference type="CDD" id="cd06782">
    <property type="entry name" value="cpPDZ_CPP-like"/>
    <property type="match status" value="1"/>
</dbReference>
<dbReference type="RefSeq" id="WP_135483696.1">
    <property type="nucleotide sequence ID" value="NZ_SRMF01000005.1"/>
</dbReference>
<dbReference type="CDD" id="cd07560">
    <property type="entry name" value="Peptidase_S41_CPP"/>
    <property type="match status" value="1"/>
</dbReference>
<dbReference type="Gene3D" id="3.90.226.10">
    <property type="entry name" value="2-enoyl-CoA Hydratase, Chain A, domain 1"/>
    <property type="match status" value="1"/>
</dbReference>
<dbReference type="GO" id="GO:0030288">
    <property type="term" value="C:outer membrane-bounded periplasmic space"/>
    <property type="evidence" value="ECO:0007669"/>
    <property type="project" value="TreeGrafter"/>
</dbReference>
<evidence type="ECO:0000313" key="7">
    <source>
        <dbReference type="EMBL" id="TGG92362.1"/>
    </source>
</evidence>
<evidence type="ECO:0000313" key="8">
    <source>
        <dbReference type="Proteomes" id="UP000297475"/>
    </source>
</evidence>
<dbReference type="NCBIfam" id="TIGR00225">
    <property type="entry name" value="prc"/>
    <property type="match status" value="1"/>
</dbReference>
<evidence type="ECO:0000259" key="6">
    <source>
        <dbReference type="PROSITE" id="PS50106"/>
    </source>
</evidence>
<keyword evidence="3 5" id="KW-0378">Hydrolase</keyword>
<dbReference type="SUPFAM" id="SSF50156">
    <property type="entry name" value="PDZ domain-like"/>
    <property type="match status" value="1"/>
</dbReference>
<dbReference type="Gene3D" id="3.30.750.44">
    <property type="match status" value="1"/>
</dbReference>
<dbReference type="PROSITE" id="PS50106">
    <property type="entry name" value="PDZ"/>
    <property type="match status" value="1"/>
</dbReference>
<evidence type="ECO:0000256" key="5">
    <source>
        <dbReference type="RuleBase" id="RU004404"/>
    </source>
</evidence>
<evidence type="ECO:0000256" key="2">
    <source>
        <dbReference type="ARBA" id="ARBA00022670"/>
    </source>
</evidence>
<evidence type="ECO:0000256" key="1">
    <source>
        <dbReference type="ARBA" id="ARBA00009179"/>
    </source>
</evidence>
<dbReference type="InterPro" id="IPR001478">
    <property type="entry name" value="PDZ"/>
</dbReference>
<dbReference type="Pfam" id="PF22694">
    <property type="entry name" value="CtpB_N-like"/>
    <property type="match status" value="1"/>
</dbReference>
<name>A0A4Z0W722_9GAMM</name>
<dbReference type="EMBL" id="SRMF01000005">
    <property type="protein sequence ID" value="TGG92362.1"/>
    <property type="molecule type" value="Genomic_DNA"/>
</dbReference>
<dbReference type="GO" id="GO:0007165">
    <property type="term" value="P:signal transduction"/>
    <property type="evidence" value="ECO:0007669"/>
    <property type="project" value="TreeGrafter"/>
</dbReference>
<evidence type="ECO:0000256" key="3">
    <source>
        <dbReference type="ARBA" id="ARBA00022801"/>
    </source>
</evidence>
<dbReference type="GO" id="GO:0006508">
    <property type="term" value="P:proteolysis"/>
    <property type="evidence" value="ECO:0007669"/>
    <property type="project" value="UniProtKB-KW"/>
</dbReference>
<dbReference type="Pfam" id="PF13180">
    <property type="entry name" value="PDZ_2"/>
    <property type="match status" value="1"/>
</dbReference>
<sequence length="430" mass="47057">MIFKTRSAVSLLAVLLFGFAIGVGSTVYAERHVSEISSSLPVEEIRQLAQVIDRIKRAYVDEVDNEDLIRDAINGMLSGLDPHSAFLTPEDFSDLQESTSGRFGGLGIEVQMEDGLVKVVSPIDDTPAYHAGVQSGDLITRLDGESVQGMTLNQAVDVMRGEPGTDITLTIMRGSDTLEITIERAIIQVTSIRSRMLEPGYGMVRISSFQQNTGRDLAREIASLEEEYGGELRGLVLDLRNNPGGLLNASVDVADVFLSDKLVVYTESRIPDSAHRYHSRSSTAYPDLPLIVLVNGGSASASEIVAGALQDHGRAVVMGTQTFGKGSVQTVLPLENRSALKLTTARYFTPAGQNIQAQGITPDLVVRQGQFAVDDAPLRRERDLRGHLQTLSERVDEDPTEVEEEELINRDFQLYEALNMLKGWSILQRN</sequence>
<dbReference type="InterPro" id="IPR055210">
    <property type="entry name" value="CtpA/B_N"/>
</dbReference>
<dbReference type="GO" id="GO:0008236">
    <property type="term" value="F:serine-type peptidase activity"/>
    <property type="evidence" value="ECO:0007669"/>
    <property type="project" value="UniProtKB-KW"/>
</dbReference>
<dbReference type="GO" id="GO:0004175">
    <property type="term" value="F:endopeptidase activity"/>
    <property type="evidence" value="ECO:0007669"/>
    <property type="project" value="TreeGrafter"/>
</dbReference>
<dbReference type="InterPro" id="IPR036034">
    <property type="entry name" value="PDZ_sf"/>
</dbReference>
<dbReference type="Pfam" id="PF03572">
    <property type="entry name" value="Peptidase_S41"/>
    <property type="match status" value="1"/>
</dbReference>
<dbReference type="SMART" id="SM00228">
    <property type="entry name" value="PDZ"/>
    <property type="match status" value="1"/>
</dbReference>
<protein>
    <submittedName>
        <fullName evidence="7">S41 family peptidase</fullName>
    </submittedName>
</protein>
<dbReference type="PANTHER" id="PTHR32060">
    <property type="entry name" value="TAIL-SPECIFIC PROTEASE"/>
    <property type="match status" value="1"/>
</dbReference>
<evidence type="ECO:0000256" key="4">
    <source>
        <dbReference type="ARBA" id="ARBA00022825"/>
    </source>
</evidence>